<comment type="caution">
    <text evidence="10">The sequence shown here is derived from an EMBL/GenBank/DDBJ whole genome shotgun (WGS) entry which is preliminary data.</text>
</comment>
<gene>
    <name evidence="10" type="ORF">FFLO_02812</name>
</gene>
<dbReference type="OrthoDB" id="8830751at2759"/>
<keyword evidence="5" id="KW-0547">Nucleotide-binding</keyword>
<dbReference type="PANTHER" id="PTHR24072">
    <property type="entry name" value="RHO FAMILY GTPASE"/>
    <property type="match status" value="1"/>
</dbReference>
<evidence type="ECO:0000256" key="7">
    <source>
        <dbReference type="ARBA" id="ARBA00023136"/>
    </source>
</evidence>
<dbReference type="SMART" id="SM00174">
    <property type="entry name" value="RHO"/>
    <property type="match status" value="1"/>
</dbReference>
<dbReference type="AlphaFoldDB" id="A0A8K0JNW1"/>
<dbReference type="EMBL" id="JABELV010000047">
    <property type="protein sequence ID" value="KAG7558249.1"/>
    <property type="molecule type" value="Genomic_DNA"/>
</dbReference>
<keyword evidence="7" id="KW-0472">Membrane</keyword>
<dbReference type="InterPro" id="IPR027417">
    <property type="entry name" value="P-loop_NTPase"/>
</dbReference>
<dbReference type="SMART" id="SM00176">
    <property type="entry name" value="RAN"/>
    <property type="match status" value="1"/>
</dbReference>
<dbReference type="GO" id="GO:0005886">
    <property type="term" value="C:plasma membrane"/>
    <property type="evidence" value="ECO:0007669"/>
    <property type="project" value="UniProtKB-SubCell"/>
</dbReference>
<keyword evidence="9" id="KW-0636">Prenylation</keyword>
<evidence type="ECO:0000256" key="3">
    <source>
        <dbReference type="ARBA" id="ARBA00022475"/>
    </source>
</evidence>
<evidence type="ECO:0000256" key="2">
    <source>
        <dbReference type="ARBA" id="ARBA00010142"/>
    </source>
</evidence>
<evidence type="ECO:0000313" key="10">
    <source>
        <dbReference type="EMBL" id="KAG7558249.1"/>
    </source>
</evidence>
<organism evidence="10 11">
    <name type="scientific">Filobasidium floriforme</name>
    <dbReference type="NCBI Taxonomy" id="5210"/>
    <lineage>
        <taxon>Eukaryota</taxon>
        <taxon>Fungi</taxon>
        <taxon>Dikarya</taxon>
        <taxon>Basidiomycota</taxon>
        <taxon>Agaricomycotina</taxon>
        <taxon>Tremellomycetes</taxon>
        <taxon>Filobasidiales</taxon>
        <taxon>Filobasidiaceae</taxon>
        <taxon>Filobasidium</taxon>
    </lineage>
</organism>
<dbReference type="InterPro" id="IPR005225">
    <property type="entry name" value="Small_GTP-bd"/>
</dbReference>
<dbReference type="Proteomes" id="UP000812966">
    <property type="component" value="Unassembled WGS sequence"/>
</dbReference>
<dbReference type="InterPro" id="IPR003578">
    <property type="entry name" value="Small_GTPase_Rho"/>
</dbReference>
<keyword evidence="4" id="KW-0488">Methylation</keyword>
<name>A0A8K0JNW1_9TREE</name>
<dbReference type="PROSITE" id="PS51421">
    <property type="entry name" value="RAS"/>
    <property type="match status" value="1"/>
</dbReference>
<reference evidence="10" key="1">
    <citation type="submission" date="2020-04" db="EMBL/GenBank/DDBJ databases">
        <title>Analysis of mating type loci in Filobasidium floriforme.</title>
        <authorList>
            <person name="Nowrousian M."/>
        </authorList>
    </citation>
    <scope>NUCLEOTIDE SEQUENCE</scope>
    <source>
        <strain evidence="10">CBS 6242</strain>
    </source>
</reference>
<proteinExistence type="inferred from homology"/>
<dbReference type="GO" id="GO:0005525">
    <property type="term" value="F:GTP binding"/>
    <property type="evidence" value="ECO:0007669"/>
    <property type="project" value="UniProtKB-KW"/>
</dbReference>
<dbReference type="SUPFAM" id="SSF52540">
    <property type="entry name" value="P-loop containing nucleoside triphosphate hydrolases"/>
    <property type="match status" value="1"/>
</dbReference>
<comment type="similarity">
    <text evidence="2">Belongs to the small GTPase superfamily. Rho family.</text>
</comment>
<dbReference type="Gene3D" id="3.40.50.300">
    <property type="entry name" value="P-loop containing nucleotide triphosphate hydrolases"/>
    <property type="match status" value="1"/>
</dbReference>
<dbReference type="GO" id="GO:0003924">
    <property type="term" value="F:GTPase activity"/>
    <property type="evidence" value="ECO:0007669"/>
    <property type="project" value="InterPro"/>
</dbReference>
<dbReference type="PRINTS" id="PR00449">
    <property type="entry name" value="RASTRNSFRMNG"/>
</dbReference>
<evidence type="ECO:0000256" key="6">
    <source>
        <dbReference type="ARBA" id="ARBA00023134"/>
    </source>
</evidence>
<protein>
    <submittedName>
        <fullName evidence="10">Uncharacterized protein</fullName>
    </submittedName>
</protein>
<dbReference type="PROSITE" id="PS51420">
    <property type="entry name" value="RHO"/>
    <property type="match status" value="1"/>
</dbReference>
<evidence type="ECO:0000256" key="5">
    <source>
        <dbReference type="ARBA" id="ARBA00022741"/>
    </source>
</evidence>
<keyword evidence="11" id="KW-1185">Reference proteome</keyword>
<dbReference type="GO" id="GO:0007264">
    <property type="term" value="P:small GTPase-mediated signal transduction"/>
    <property type="evidence" value="ECO:0007669"/>
    <property type="project" value="InterPro"/>
</dbReference>
<evidence type="ECO:0000256" key="9">
    <source>
        <dbReference type="ARBA" id="ARBA00023289"/>
    </source>
</evidence>
<dbReference type="SMART" id="SM00173">
    <property type="entry name" value="RAS"/>
    <property type="match status" value="1"/>
</dbReference>
<keyword evidence="8" id="KW-0449">Lipoprotein</keyword>
<sequence>MTARRPDKERKLVTVGDGGCGKTCLLTVYSEGRFPSDYVPTVFETSIKVVPNPFEPSKSISFTLWDTAGQEDFDRLRPLSYHDTNVVIIVFAINHRVSLANVQDKWFPEISHFMDNVPILLIGTKSDLRSDDREIQLMGSQGQHPIEPAEGEQVAREIGARRYLECSAKLGRGVEDVFDVALREALGKGVLKEAWKTAGTGQTARKRKCVLL</sequence>
<evidence type="ECO:0000313" key="11">
    <source>
        <dbReference type="Proteomes" id="UP000812966"/>
    </source>
</evidence>
<dbReference type="NCBIfam" id="TIGR00231">
    <property type="entry name" value="small_GTP"/>
    <property type="match status" value="1"/>
</dbReference>
<evidence type="ECO:0000256" key="1">
    <source>
        <dbReference type="ARBA" id="ARBA00004342"/>
    </source>
</evidence>
<dbReference type="FunFam" id="3.40.50.300:FF:000983">
    <property type="entry name" value="Rho family GTPase"/>
    <property type="match status" value="1"/>
</dbReference>
<keyword evidence="3" id="KW-1003">Cell membrane</keyword>
<dbReference type="SMART" id="SM00175">
    <property type="entry name" value="RAB"/>
    <property type="match status" value="1"/>
</dbReference>
<keyword evidence="6" id="KW-0342">GTP-binding</keyword>
<accession>A0A8K0JNW1</accession>
<dbReference type="InterPro" id="IPR001806">
    <property type="entry name" value="Small_GTPase"/>
</dbReference>
<dbReference type="Pfam" id="PF00071">
    <property type="entry name" value="Ras"/>
    <property type="match status" value="1"/>
</dbReference>
<evidence type="ECO:0000256" key="8">
    <source>
        <dbReference type="ARBA" id="ARBA00023288"/>
    </source>
</evidence>
<dbReference type="PROSITE" id="PS51419">
    <property type="entry name" value="RAB"/>
    <property type="match status" value="1"/>
</dbReference>
<evidence type="ECO:0000256" key="4">
    <source>
        <dbReference type="ARBA" id="ARBA00022481"/>
    </source>
</evidence>
<comment type="subcellular location">
    <subcellularLocation>
        <location evidence="1">Cell membrane</location>
        <topology evidence="1">Lipid-anchor</topology>
        <orientation evidence="1">Cytoplasmic side</orientation>
    </subcellularLocation>
</comment>